<dbReference type="EMBL" id="OIVN01000228">
    <property type="protein sequence ID" value="SPC76691.1"/>
    <property type="molecule type" value="Genomic_DNA"/>
</dbReference>
<reference evidence="2" key="1">
    <citation type="submission" date="2018-02" db="EMBL/GenBank/DDBJ databases">
        <authorList>
            <person name="Cohen D.B."/>
            <person name="Kent A.D."/>
        </authorList>
    </citation>
    <scope>NUCLEOTIDE SEQUENCE</scope>
</reference>
<organism evidence="2">
    <name type="scientific">Fagus sylvatica</name>
    <name type="common">Beechnut</name>
    <dbReference type="NCBI Taxonomy" id="28930"/>
    <lineage>
        <taxon>Eukaryota</taxon>
        <taxon>Viridiplantae</taxon>
        <taxon>Streptophyta</taxon>
        <taxon>Embryophyta</taxon>
        <taxon>Tracheophyta</taxon>
        <taxon>Spermatophyta</taxon>
        <taxon>Magnoliopsida</taxon>
        <taxon>eudicotyledons</taxon>
        <taxon>Gunneridae</taxon>
        <taxon>Pentapetalae</taxon>
        <taxon>rosids</taxon>
        <taxon>fabids</taxon>
        <taxon>Fagales</taxon>
        <taxon>Fagaceae</taxon>
        <taxon>Fagus</taxon>
    </lineage>
</organism>
<proteinExistence type="predicted"/>
<protein>
    <submittedName>
        <fullName evidence="2">Uncharacterized protein</fullName>
    </submittedName>
</protein>
<name>A0A2N9I5U3_FAGSY</name>
<gene>
    <name evidence="1" type="ORF">FSB_LOCUS4573</name>
    <name evidence="2" type="ORF">FSB_LOCUS47954</name>
</gene>
<dbReference type="AlphaFoldDB" id="A0A2N9I5U3"/>
<dbReference type="EMBL" id="OIVN01004941">
    <property type="protein sequence ID" value="SPD20072.1"/>
    <property type="molecule type" value="Genomic_DNA"/>
</dbReference>
<evidence type="ECO:0000313" key="2">
    <source>
        <dbReference type="EMBL" id="SPD20072.1"/>
    </source>
</evidence>
<accession>A0A2N9I5U3</accession>
<sequence>MGNQVAMACRVARQGATCECDGLVQLGAEMGGEGLAQRVEARRSNHSLKRSLLGYPRMSCNVAEAIARNEGKNIVEAIIRDEGSGVSLGLDIDVFLSFSKYVYAVAFVEQKIKSTS</sequence>
<evidence type="ECO:0000313" key="1">
    <source>
        <dbReference type="EMBL" id="SPC76691.1"/>
    </source>
</evidence>